<dbReference type="AlphaFoldDB" id="A0AA91YX79"/>
<gene>
    <name evidence="1" type="ORF">CFT61_06210</name>
</gene>
<reference evidence="1 2" key="1">
    <citation type="submission" date="2017-07" db="EMBL/GenBank/DDBJ databases">
        <title>Draft genome sequence of Prevotella copri isolated from the gut of healthy adult Indian.</title>
        <authorList>
            <person name="Das B."/>
            <person name="Bag S."/>
            <person name="Ghosh T.S."/>
        </authorList>
    </citation>
    <scope>NUCLEOTIDE SEQUENCE [LARGE SCALE GENOMIC DNA]</scope>
    <source>
        <strain evidence="1 2">Indica</strain>
    </source>
</reference>
<accession>A0AA91YX79</accession>
<evidence type="ECO:0000313" key="2">
    <source>
        <dbReference type="Proteomes" id="UP000215155"/>
    </source>
</evidence>
<name>A0AA91YX79_9BACT</name>
<dbReference type="EMBL" id="NMPZ01000008">
    <property type="protein sequence ID" value="OXL44234.1"/>
    <property type="molecule type" value="Genomic_DNA"/>
</dbReference>
<sequence>MEYINFVKRKVQLHHEIENAIKEMMMEKGVTEIDLLKDEESFDAGWLIRSIGDTNALEEVLVANIKVENNTLYYKGKTTCETDEDWQLIDVIDNVLLGSIDTVYDAVFQRIKSNF</sequence>
<evidence type="ECO:0000313" key="1">
    <source>
        <dbReference type="EMBL" id="OXL44234.1"/>
    </source>
</evidence>
<dbReference type="RefSeq" id="WP_089543598.1">
    <property type="nucleotide sequence ID" value="NZ_NMPZ01000008.1"/>
</dbReference>
<comment type="caution">
    <text evidence="1">The sequence shown here is derived from an EMBL/GenBank/DDBJ whole genome shotgun (WGS) entry which is preliminary data.</text>
</comment>
<dbReference type="Proteomes" id="UP000215155">
    <property type="component" value="Unassembled WGS sequence"/>
</dbReference>
<protein>
    <submittedName>
        <fullName evidence="1">Uncharacterized protein</fullName>
    </submittedName>
</protein>
<proteinExistence type="predicted"/>
<organism evidence="1 2">
    <name type="scientific">Segatella copri</name>
    <dbReference type="NCBI Taxonomy" id="165179"/>
    <lineage>
        <taxon>Bacteria</taxon>
        <taxon>Pseudomonadati</taxon>
        <taxon>Bacteroidota</taxon>
        <taxon>Bacteroidia</taxon>
        <taxon>Bacteroidales</taxon>
        <taxon>Prevotellaceae</taxon>
        <taxon>Segatella</taxon>
    </lineage>
</organism>